<proteinExistence type="predicted"/>
<feature type="compositionally biased region" description="Basic and acidic residues" evidence="1">
    <location>
        <begin position="36"/>
        <end position="48"/>
    </location>
</feature>
<accession>A0A139X0Y4</accession>
<evidence type="ECO:0000313" key="3">
    <source>
        <dbReference type="Proteomes" id="UP000076925"/>
    </source>
</evidence>
<evidence type="ECO:0000313" key="2">
    <source>
        <dbReference type="EMBL" id="KYC38365.1"/>
    </source>
</evidence>
<organism evidence="2 3">
    <name type="scientific">Scytonema hofmannii PCC 7110</name>
    <dbReference type="NCBI Taxonomy" id="128403"/>
    <lineage>
        <taxon>Bacteria</taxon>
        <taxon>Bacillati</taxon>
        <taxon>Cyanobacteriota</taxon>
        <taxon>Cyanophyceae</taxon>
        <taxon>Nostocales</taxon>
        <taxon>Scytonemataceae</taxon>
        <taxon>Scytonema</taxon>
    </lineage>
</organism>
<dbReference type="STRING" id="128403.WA1_38025"/>
<gene>
    <name evidence="2" type="ORF">WA1_38025</name>
</gene>
<sequence length="61" mass="7045">MLEEAVQAESFNQNEKKTVSKTPAELGWSPGFFERTAGKWEGEPLTRGEQGEYEQRLWELL</sequence>
<name>A0A139X0Y4_9CYAN</name>
<keyword evidence="3" id="KW-1185">Reference proteome</keyword>
<evidence type="ECO:0000256" key="1">
    <source>
        <dbReference type="SAM" id="MobiDB-lite"/>
    </source>
</evidence>
<protein>
    <submittedName>
        <fullName evidence="2">Uncharacterized protein</fullName>
    </submittedName>
</protein>
<dbReference type="AlphaFoldDB" id="A0A139X0Y4"/>
<feature type="region of interest" description="Disordered" evidence="1">
    <location>
        <begin position="1"/>
        <end position="48"/>
    </location>
</feature>
<dbReference type="Proteomes" id="UP000076925">
    <property type="component" value="Unassembled WGS sequence"/>
</dbReference>
<dbReference type="EMBL" id="ANNX02000042">
    <property type="protein sequence ID" value="KYC38365.1"/>
    <property type="molecule type" value="Genomic_DNA"/>
</dbReference>
<reference evidence="2 3" key="1">
    <citation type="journal article" date="2013" name="Genome Biol. Evol.">
        <title>Genomes of Stigonematalean cyanobacteria (subsection V) and the evolution of oxygenic photosynthesis from prokaryotes to plastids.</title>
        <authorList>
            <person name="Dagan T."/>
            <person name="Roettger M."/>
            <person name="Stucken K."/>
            <person name="Landan G."/>
            <person name="Koch R."/>
            <person name="Major P."/>
            <person name="Gould S.B."/>
            <person name="Goremykin V.V."/>
            <person name="Rippka R."/>
            <person name="Tandeau de Marsac N."/>
            <person name="Gugger M."/>
            <person name="Lockhart P.J."/>
            <person name="Allen J.F."/>
            <person name="Brune I."/>
            <person name="Maus I."/>
            <person name="Puhler A."/>
            <person name="Martin W.F."/>
        </authorList>
    </citation>
    <scope>NUCLEOTIDE SEQUENCE [LARGE SCALE GENOMIC DNA]</scope>
    <source>
        <strain evidence="2 3">PCC 7110</strain>
    </source>
</reference>
<dbReference type="OrthoDB" id="26670at2"/>
<comment type="caution">
    <text evidence="2">The sequence shown here is derived from an EMBL/GenBank/DDBJ whole genome shotgun (WGS) entry which is preliminary data.</text>
</comment>